<dbReference type="PANTHER" id="PTHR43711">
    <property type="entry name" value="TWO-COMPONENT HISTIDINE KINASE"/>
    <property type="match status" value="1"/>
</dbReference>
<dbReference type="InterPro" id="IPR004358">
    <property type="entry name" value="Sig_transdc_His_kin-like_C"/>
</dbReference>
<dbReference type="InterPro" id="IPR013655">
    <property type="entry name" value="PAS_fold_3"/>
</dbReference>
<evidence type="ECO:0000256" key="4">
    <source>
        <dbReference type="ARBA" id="ARBA00022679"/>
    </source>
</evidence>
<dbReference type="Gene3D" id="3.30.565.10">
    <property type="entry name" value="Histidine kinase-like ATPase, C-terminal domain"/>
    <property type="match status" value="1"/>
</dbReference>
<evidence type="ECO:0000256" key="1">
    <source>
        <dbReference type="ARBA" id="ARBA00000085"/>
    </source>
</evidence>
<keyword evidence="5 9" id="KW-0418">Kinase</keyword>
<dbReference type="InterPro" id="IPR050736">
    <property type="entry name" value="Sensor_HK_Regulatory"/>
</dbReference>
<dbReference type="SMART" id="SM00387">
    <property type="entry name" value="HATPase_c"/>
    <property type="match status" value="1"/>
</dbReference>
<gene>
    <name evidence="9" type="primary">rcsC_132</name>
    <name evidence="9" type="ORF">SDC9_52008</name>
</gene>
<dbReference type="InterPro" id="IPR035965">
    <property type="entry name" value="PAS-like_dom_sf"/>
</dbReference>
<dbReference type="PANTHER" id="PTHR43711:SF1">
    <property type="entry name" value="HISTIDINE KINASE 1"/>
    <property type="match status" value="1"/>
</dbReference>
<evidence type="ECO:0000256" key="5">
    <source>
        <dbReference type="ARBA" id="ARBA00022777"/>
    </source>
</evidence>
<dbReference type="Pfam" id="PF02518">
    <property type="entry name" value="HATPase_c"/>
    <property type="match status" value="1"/>
</dbReference>
<dbReference type="PROSITE" id="PS50112">
    <property type="entry name" value="PAS"/>
    <property type="match status" value="1"/>
</dbReference>
<dbReference type="PRINTS" id="PR00344">
    <property type="entry name" value="BCTRLSENSOR"/>
</dbReference>
<dbReference type="SUPFAM" id="SSF47384">
    <property type="entry name" value="Homodimeric domain of signal transducing histidine kinase"/>
    <property type="match status" value="1"/>
</dbReference>
<dbReference type="InterPro" id="IPR005467">
    <property type="entry name" value="His_kinase_dom"/>
</dbReference>
<evidence type="ECO:0000256" key="3">
    <source>
        <dbReference type="ARBA" id="ARBA00022553"/>
    </source>
</evidence>
<dbReference type="InterPro" id="IPR036097">
    <property type="entry name" value="HisK_dim/P_sf"/>
</dbReference>
<comment type="caution">
    <text evidence="9">The sequence shown here is derived from an EMBL/GenBank/DDBJ whole genome shotgun (WGS) entry which is preliminary data.</text>
</comment>
<dbReference type="AlphaFoldDB" id="A0A644WPZ3"/>
<dbReference type="InterPro" id="IPR003661">
    <property type="entry name" value="HisK_dim/P_dom"/>
</dbReference>
<dbReference type="Gene3D" id="3.30.450.20">
    <property type="entry name" value="PAS domain"/>
    <property type="match status" value="1"/>
</dbReference>
<keyword evidence="4 9" id="KW-0808">Transferase</keyword>
<keyword evidence="6" id="KW-0902">Two-component regulatory system</keyword>
<proteinExistence type="predicted"/>
<sequence length="349" mass="39454">MKSTELEDMFRVTNDMLSVVDQNGRFLKLNESWSRVLGYSLEEIYTHPNFFELVHPEDKVITAETFKRILKGDMVKSFENRYKSKEGSYIWFNWDSVILPNGNVFSSARDMSENKERQKELEFLAANLEAANRDKDQFISILAHDLRNPFNTLLGFSQYLVENIGSMSNDEVKEQAHYIHDASEKTLFLLEDILLWSKLKVGKLSICKEMFDLTEICELLIQFLKISAEAKGISVECRQKEESYPVFADKNMIKTIIRNLFSNAVKFTHKGGRIILEVAISEKSTNFIVSDTGDGISESALQDIWDPIKSKGLGLSISKELAELNGASLSAVSTAGAGSSFKLSIPNSQ</sequence>
<dbReference type="EMBL" id="VSSQ01001158">
    <property type="protein sequence ID" value="MPM05717.1"/>
    <property type="molecule type" value="Genomic_DNA"/>
</dbReference>
<evidence type="ECO:0000313" key="9">
    <source>
        <dbReference type="EMBL" id="MPM05717.1"/>
    </source>
</evidence>
<dbReference type="SUPFAM" id="SSF55874">
    <property type="entry name" value="ATPase domain of HSP90 chaperone/DNA topoisomerase II/histidine kinase"/>
    <property type="match status" value="1"/>
</dbReference>
<dbReference type="InterPro" id="IPR000014">
    <property type="entry name" value="PAS"/>
</dbReference>
<keyword evidence="3" id="KW-0597">Phosphoprotein</keyword>
<organism evidence="9">
    <name type="scientific">bioreactor metagenome</name>
    <dbReference type="NCBI Taxonomy" id="1076179"/>
    <lineage>
        <taxon>unclassified sequences</taxon>
        <taxon>metagenomes</taxon>
        <taxon>ecological metagenomes</taxon>
    </lineage>
</organism>
<accession>A0A644WPZ3</accession>
<evidence type="ECO:0000256" key="6">
    <source>
        <dbReference type="ARBA" id="ARBA00023012"/>
    </source>
</evidence>
<dbReference type="Gene3D" id="1.10.287.130">
    <property type="match status" value="1"/>
</dbReference>
<dbReference type="CDD" id="cd00082">
    <property type="entry name" value="HisKA"/>
    <property type="match status" value="1"/>
</dbReference>
<dbReference type="Pfam" id="PF00512">
    <property type="entry name" value="HisKA"/>
    <property type="match status" value="1"/>
</dbReference>
<dbReference type="GO" id="GO:0000155">
    <property type="term" value="F:phosphorelay sensor kinase activity"/>
    <property type="evidence" value="ECO:0007669"/>
    <property type="project" value="InterPro"/>
</dbReference>
<protein>
    <recommendedName>
        <fullName evidence="2">histidine kinase</fullName>
        <ecNumber evidence="2">2.7.13.3</ecNumber>
    </recommendedName>
</protein>
<dbReference type="Pfam" id="PF08447">
    <property type="entry name" value="PAS_3"/>
    <property type="match status" value="1"/>
</dbReference>
<dbReference type="NCBIfam" id="TIGR00229">
    <property type="entry name" value="sensory_box"/>
    <property type="match status" value="1"/>
</dbReference>
<dbReference type="SMART" id="SM00388">
    <property type="entry name" value="HisKA"/>
    <property type="match status" value="1"/>
</dbReference>
<dbReference type="EC" id="2.7.13.3" evidence="2"/>
<dbReference type="CDD" id="cd00130">
    <property type="entry name" value="PAS"/>
    <property type="match status" value="1"/>
</dbReference>
<evidence type="ECO:0000259" key="7">
    <source>
        <dbReference type="PROSITE" id="PS50109"/>
    </source>
</evidence>
<dbReference type="SUPFAM" id="SSF55785">
    <property type="entry name" value="PYP-like sensor domain (PAS domain)"/>
    <property type="match status" value="1"/>
</dbReference>
<evidence type="ECO:0000259" key="8">
    <source>
        <dbReference type="PROSITE" id="PS50112"/>
    </source>
</evidence>
<evidence type="ECO:0000256" key="2">
    <source>
        <dbReference type="ARBA" id="ARBA00012438"/>
    </source>
</evidence>
<reference evidence="9" key="1">
    <citation type="submission" date="2019-08" db="EMBL/GenBank/DDBJ databases">
        <authorList>
            <person name="Kucharzyk K."/>
            <person name="Murdoch R.W."/>
            <person name="Higgins S."/>
            <person name="Loffler F."/>
        </authorList>
    </citation>
    <scope>NUCLEOTIDE SEQUENCE</scope>
</reference>
<dbReference type="PROSITE" id="PS50109">
    <property type="entry name" value="HIS_KIN"/>
    <property type="match status" value="1"/>
</dbReference>
<comment type="catalytic activity">
    <reaction evidence="1">
        <text>ATP + protein L-histidine = ADP + protein N-phospho-L-histidine.</text>
        <dbReference type="EC" id="2.7.13.3"/>
    </reaction>
</comment>
<feature type="domain" description="PAS" evidence="8">
    <location>
        <begin position="2"/>
        <end position="73"/>
    </location>
</feature>
<name>A0A644WPZ3_9ZZZZ</name>
<dbReference type="InterPro" id="IPR003594">
    <property type="entry name" value="HATPase_dom"/>
</dbReference>
<feature type="domain" description="Histidine kinase" evidence="7">
    <location>
        <begin position="141"/>
        <end position="349"/>
    </location>
</feature>
<dbReference type="SMART" id="SM00091">
    <property type="entry name" value="PAS"/>
    <property type="match status" value="1"/>
</dbReference>
<dbReference type="InterPro" id="IPR036890">
    <property type="entry name" value="HATPase_C_sf"/>
</dbReference>